<gene>
    <name evidence="2" type="ORF">BN77_3775</name>
</gene>
<feature type="compositionally biased region" description="Polar residues" evidence="1">
    <location>
        <begin position="103"/>
        <end position="114"/>
    </location>
</feature>
<evidence type="ECO:0000256" key="1">
    <source>
        <dbReference type="SAM" id="MobiDB-lite"/>
    </source>
</evidence>
<organism evidence="2 3">
    <name type="scientific">Rhizobium mesoamericanum STM3625</name>
    <dbReference type="NCBI Taxonomy" id="1211777"/>
    <lineage>
        <taxon>Bacteria</taxon>
        <taxon>Pseudomonadati</taxon>
        <taxon>Pseudomonadota</taxon>
        <taxon>Alphaproteobacteria</taxon>
        <taxon>Hyphomicrobiales</taxon>
        <taxon>Rhizobiaceae</taxon>
        <taxon>Rhizobium/Agrobacterium group</taxon>
        <taxon>Rhizobium</taxon>
    </lineage>
</organism>
<name>K0PYH5_9HYPH</name>
<sequence length="147" mass="15696">MERSRCSIPLGENPFFTFISIGTKTGLASPGTAILEEHGKPHRILSTSASETISIDSLFDSLFRPDLVAAAARGDEKGLKAAEGKESIDRLPKDGLPPAIAITSPQPGQSFTSENTAVGACLGVKSQKETRPRLISTRRWLTEKSAC</sequence>
<keyword evidence="3" id="KW-1185">Reference proteome</keyword>
<accession>K0PYH5</accession>
<dbReference type="AlphaFoldDB" id="K0PYH5"/>
<protein>
    <submittedName>
        <fullName evidence="2">Uncharacterized protein</fullName>
    </submittedName>
</protein>
<evidence type="ECO:0000313" key="3">
    <source>
        <dbReference type="Proteomes" id="UP000009319"/>
    </source>
</evidence>
<evidence type="ECO:0000313" key="2">
    <source>
        <dbReference type="EMBL" id="CCM76745.1"/>
    </source>
</evidence>
<feature type="compositionally biased region" description="Basic and acidic residues" evidence="1">
    <location>
        <begin position="74"/>
        <end position="93"/>
    </location>
</feature>
<dbReference type="HOGENOM" id="CLU_1766522_0_0_5"/>
<proteinExistence type="predicted"/>
<comment type="caution">
    <text evidence="2">The sequence shown here is derived from an EMBL/GenBank/DDBJ whole genome shotgun (WGS) entry which is preliminary data.</text>
</comment>
<dbReference type="EMBL" id="CANI01000026">
    <property type="protein sequence ID" value="CCM76745.1"/>
    <property type="molecule type" value="Genomic_DNA"/>
</dbReference>
<reference evidence="2 3" key="1">
    <citation type="journal article" date="2013" name="Genome Announc.">
        <title>Draft Genome Sequence of Rhizobium mesoamericanum STM3625, a Nitrogen-Fixing Symbiont of Mimosa pudica Isolated in French Guiana (South America).</title>
        <authorList>
            <person name="Moulin L."/>
            <person name="Mornico D."/>
            <person name="Melkonian R."/>
            <person name="Klonowska A."/>
        </authorList>
    </citation>
    <scope>NUCLEOTIDE SEQUENCE [LARGE SCALE GENOMIC DNA]</scope>
    <source>
        <strain evidence="2 3">STM3625</strain>
    </source>
</reference>
<feature type="region of interest" description="Disordered" evidence="1">
    <location>
        <begin position="74"/>
        <end position="114"/>
    </location>
</feature>
<dbReference type="Proteomes" id="UP000009319">
    <property type="component" value="Unassembled WGS sequence"/>
</dbReference>